<dbReference type="SUPFAM" id="SSF57586">
    <property type="entry name" value="TNF receptor-like"/>
    <property type="match status" value="2"/>
</dbReference>
<dbReference type="SMART" id="SM00208">
    <property type="entry name" value="TNFR"/>
    <property type="match status" value="4"/>
</dbReference>
<dbReference type="Pfam" id="PF21733">
    <property type="entry name" value="Death_3"/>
    <property type="match status" value="1"/>
</dbReference>
<evidence type="ECO:0000256" key="6">
    <source>
        <dbReference type="ARBA" id="ARBA00023157"/>
    </source>
</evidence>
<keyword evidence="13" id="KW-1185">Reference proteome</keyword>
<dbReference type="Proteomes" id="UP001352852">
    <property type="component" value="Unassembled WGS sequence"/>
</dbReference>
<keyword evidence="4 10" id="KW-0732">Signal</keyword>
<feature type="compositionally biased region" description="Basic and acidic residues" evidence="9">
    <location>
        <begin position="353"/>
        <end position="375"/>
    </location>
</feature>
<reference evidence="12 13" key="1">
    <citation type="submission" date="2021-06" db="EMBL/GenBank/DDBJ databases">
        <authorList>
            <person name="Palmer J.M."/>
        </authorList>
    </citation>
    <scope>NUCLEOTIDE SEQUENCE [LARGE SCALE GENOMIC DNA]</scope>
    <source>
        <strain evidence="12 13">CL_MEX2019</strain>
        <tissue evidence="12">Muscle</tissue>
    </source>
</reference>
<dbReference type="InterPro" id="IPR052459">
    <property type="entry name" value="TNFRSF_decoy_receptor"/>
</dbReference>
<proteinExistence type="predicted"/>
<evidence type="ECO:0000259" key="11">
    <source>
        <dbReference type="PROSITE" id="PS50050"/>
    </source>
</evidence>
<feature type="repeat" description="TNFR-Cys" evidence="8">
    <location>
        <begin position="66"/>
        <end position="106"/>
    </location>
</feature>
<dbReference type="PROSITE" id="PS50050">
    <property type="entry name" value="TNFR_NGFR_2"/>
    <property type="match status" value="1"/>
</dbReference>
<evidence type="ECO:0000313" key="12">
    <source>
        <dbReference type="EMBL" id="MED6293025.1"/>
    </source>
</evidence>
<name>A0ABU7F3Y2_9TELE</name>
<feature type="domain" description="TNFR-Cys" evidence="11">
    <location>
        <begin position="66"/>
        <end position="106"/>
    </location>
</feature>
<evidence type="ECO:0000256" key="9">
    <source>
        <dbReference type="SAM" id="MobiDB-lite"/>
    </source>
</evidence>
<dbReference type="PANTHER" id="PTHR23097">
    <property type="entry name" value="TUMOR NECROSIS FACTOR RECEPTOR SUPERFAMILY MEMBER"/>
    <property type="match status" value="1"/>
</dbReference>
<dbReference type="PANTHER" id="PTHR23097:SF116">
    <property type="entry name" value="TUMOR NECROSIS FACTOR RECEPTOR SUPERFAMILY MEMBER 6B"/>
    <property type="match status" value="1"/>
</dbReference>
<feature type="region of interest" description="Disordered" evidence="9">
    <location>
        <begin position="336"/>
        <end position="394"/>
    </location>
</feature>
<evidence type="ECO:0000256" key="5">
    <source>
        <dbReference type="ARBA" id="ARBA00022737"/>
    </source>
</evidence>
<keyword evidence="2" id="KW-0964">Secreted</keyword>
<dbReference type="InterPro" id="IPR001368">
    <property type="entry name" value="TNFR/NGFR_Cys_rich_reg"/>
</dbReference>
<evidence type="ECO:0000256" key="1">
    <source>
        <dbReference type="ARBA" id="ARBA00004613"/>
    </source>
</evidence>
<dbReference type="Gene3D" id="2.10.50.10">
    <property type="entry name" value="Tumor Necrosis Factor Receptor, subunit A, domain 2"/>
    <property type="match status" value="2"/>
</dbReference>
<accession>A0ABU7F3Y2</accession>
<evidence type="ECO:0000256" key="4">
    <source>
        <dbReference type="ARBA" id="ARBA00022729"/>
    </source>
</evidence>
<evidence type="ECO:0000256" key="3">
    <source>
        <dbReference type="ARBA" id="ARBA00022703"/>
    </source>
</evidence>
<evidence type="ECO:0000256" key="8">
    <source>
        <dbReference type="PROSITE-ProRule" id="PRU00206"/>
    </source>
</evidence>
<feature type="disulfide bond" evidence="8">
    <location>
        <begin position="85"/>
        <end position="98"/>
    </location>
</feature>
<evidence type="ECO:0000313" key="13">
    <source>
        <dbReference type="Proteomes" id="UP001352852"/>
    </source>
</evidence>
<keyword evidence="7" id="KW-0325">Glycoprotein</keyword>
<feature type="chain" id="PRO_5046473175" description="TNFR-Cys domain-containing protein" evidence="10">
    <location>
        <begin position="19"/>
        <end position="394"/>
    </location>
</feature>
<comment type="caution">
    <text evidence="12">The sequence shown here is derived from an EMBL/GenBank/DDBJ whole genome shotgun (WGS) entry which is preliminary data.</text>
</comment>
<keyword evidence="5" id="KW-0677">Repeat</keyword>
<organism evidence="12 13">
    <name type="scientific">Characodon lateralis</name>
    <dbReference type="NCBI Taxonomy" id="208331"/>
    <lineage>
        <taxon>Eukaryota</taxon>
        <taxon>Metazoa</taxon>
        <taxon>Chordata</taxon>
        <taxon>Craniata</taxon>
        <taxon>Vertebrata</taxon>
        <taxon>Euteleostomi</taxon>
        <taxon>Actinopterygii</taxon>
        <taxon>Neopterygii</taxon>
        <taxon>Teleostei</taxon>
        <taxon>Neoteleostei</taxon>
        <taxon>Acanthomorphata</taxon>
        <taxon>Ovalentaria</taxon>
        <taxon>Atherinomorphae</taxon>
        <taxon>Cyprinodontiformes</taxon>
        <taxon>Goodeidae</taxon>
        <taxon>Characodon</taxon>
    </lineage>
</organism>
<keyword evidence="3" id="KW-0053">Apoptosis</keyword>
<sequence>MDFLPLLTELFILLSVRAWLANSVAAPLTYADTDPITGRPVQCDRCPPGTYLRAGCSSIRKSDCAACPDGSFTELWNYIGRCLRCGVCGRNQVVKKECTADSDCQCECKQGYFYHQDYDMCMRHSECPSGCGVLTKGTPEKDTVCSICPNGTFSDIYSTDHKCSQHKSCSDAGQQLVLKGSTWYDNVCANCIVLKDGAAYLKEIIPVFFIHHKIKLKRLRRIVLKLPSQDVREQEGTFELSFSQLHSRISSWVSSATPMQIRQLPVVLIKMRASHAGEKLQNKLNRIDKNLSKLCNVGSVSKPTLRKCTPTNQVHPYEMKTHNLQETIDRDIADTLIPANSSSVRKLTPKPTKGREPTEPKPECTKKPRTLHPENKSVQANHPNHVEPSEPFSI</sequence>
<feature type="disulfide bond" evidence="8">
    <location>
        <begin position="67"/>
        <end position="82"/>
    </location>
</feature>
<protein>
    <recommendedName>
        <fullName evidence="11">TNFR-Cys domain-containing protein</fullName>
    </recommendedName>
</protein>
<gene>
    <name evidence="12" type="ORF">CHARACLAT_006576</name>
</gene>
<dbReference type="InterPro" id="IPR048522">
    <property type="entry name" value="Death_3_fish"/>
</dbReference>
<dbReference type="Pfam" id="PF00020">
    <property type="entry name" value="TNFR_c6"/>
    <property type="match status" value="2"/>
</dbReference>
<evidence type="ECO:0000256" key="2">
    <source>
        <dbReference type="ARBA" id="ARBA00022525"/>
    </source>
</evidence>
<evidence type="ECO:0000256" key="7">
    <source>
        <dbReference type="ARBA" id="ARBA00023180"/>
    </source>
</evidence>
<dbReference type="EMBL" id="JAHUTJ010074117">
    <property type="protein sequence ID" value="MED6293025.1"/>
    <property type="molecule type" value="Genomic_DNA"/>
</dbReference>
<feature type="disulfide bond" evidence="8">
    <location>
        <begin position="88"/>
        <end position="106"/>
    </location>
</feature>
<feature type="signal peptide" evidence="10">
    <location>
        <begin position="1"/>
        <end position="18"/>
    </location>
</feature>
<keyword evidence="6 8" id="KW-1015">Disulfide bond</keyword>
<evidence type="ECO:0000256" key="10">
    <source>
        <dbReference type="SAM" id="SignalP"/>
    </source>
</evidence>
<comment type="subcellular location">
    <subcellularLocation>
        <location evidence="1">Secreted</location>
    </subcellularLocation>
</comment>